<dbReference type="EMBL" id="JAFEJA010000002">
    <property type="protein sequence ID" value="MBM9623151.1"/>
    <property type="molecule type" value="Genomic_DNA"/>
</dbReference>
<dbReference type="Proteomes" id="UP000664109">
    <property type="component" value="Unassembled WGS sequence"/>
</dbReference>
<dbReference type="Gene3D" id="1.25.10.10">
    <property type="entry name" value="Leucine-rich Repeat Variant"/>
    <property type="match status" value="1"/>
</dbReference>
<evidence type="ECO:0000313" key="1">
    <source>
        <dbReference type="EMBL" id="MBM9623151.1"/>
    </source>
</evidence>
<organism evidence="1 2">
    <name type="scientific">Streptomyces zhihengii</name>
    <dbReference type="NCBI Taxonomy" id="1818004"/>
    <lineage>
        <taxon>Bacteria</taxon>
        <taxon>Bacillati</taxon>
        <taxon>Actinomycetota</taxon>
        <taxon>Actinomycetes</taxon>
        <taxon>Kitasatosporales</taxon>
        <taxon>Streptomycetaceae</taxon>
        <taxon>Streptomyces</taxon>
    </lineage>
</organism>
<dbReference type="InterPro" id="IPR011989">
    <property type="entry name" value="ARM-like"/>
</dbReference>
<sequence>MTDYDIRLTLRPEKSEASMVSLAMRNRWDMRVMGNRNADVFTNVWVTSAGVSVHYVEDPLTGTPFVTLRGAGSDEAAELIKTSCDVWEFPEAVQALATATDRDDRLRAAYAAAFTAPDQPVEELVILFRAMAADSDPGIRQAVIVSSAYTPWPPLVDIVRHLAVNDSVDHVRENARVLLEGMRIHGDTNERDKR</sequence>
<proteinExistence type="predicted"/>
<comment type="caution">
    <text evidence="1">The sequence shown here is derived from an EMBL/GenBank/DDBJ whole genome shotgun (WGS) entry which is preliminary data.</text>
</comment>
<accession>A0ABS2UZY3</accession>
<dbReference type="RefSeq" id="WP_205377319.1">
    <property type="nucleotide sequence ID" value="NZ_JAFEJA010000002.1"/>
</dbReference>
<gene>
    <name evidence="1" type="ORF">JE024_31610</name>
</gene>
<protein>
    <recommendedName>
        <fullName evidence="3">HEAT repeat domain-containing protein</fullName>
    </recommendedName>
</protein>
<reference evidence="1 2" key="1">
    <citation type="journal article" date="2016" name="Arch. Microbiol.">
        <title>Streptomyces zhihengii sp. nov., isolated from rhizospheric soil of Psammosilene tunicoides.</title>
        <authorList>
            <person name="Huang M.J."/>
            <person name="Fei J.J."/>
            <person name="Salam N."/>
            <person name="Kim C.J."/>
            <person name="Hozzein W.N."/>
            <person name="Xiao M."/>
            <person name="Huang H.Q."/>
            <person name="Li W.J."/>
        </authorList>
    </citation>
    <scope>NUCLEOTIDE SEQUENCE [LARGE SCALE GENOMIC DNA]</scope>
    <source>
        <strain evidence="1 2">YIM T102</strain>
    </source>
</reference>
<keyword evidence="2" id="KW-1185">Reference proteome</keyword>
<evidence type="ECO:0008006" key="3">
    <source>
        <dbReference type="Google" id="ProtNLM"/>
    </source>
</evidence>
<evidence type="ECO:0000313" key="2">
    <source>
        <dbReference type="Proteomes" id="UP000664109"/>
    </source>
</evidence>
<name>A0ABS2UZY3_9ACTN</name>